<keyword evidence="2" id="KW-0808">Transferase</keyword>
<evidence type="ECO:0000259" key="1">
    <source>
        <dbReference type="Pfam" id="PF08241"/>
    </source>
</evidence>
<dbReference type="CDD" id="cd02440">
    <property type="entry name" value="AdoMet_MTases"/>
    <property type="match status" value="1"/>
</dbReference>
<dbReference type="InterPro" id="IPR029063">
    <property type="entry name" value="SAM-dependent_MTases_sf"/>
</dbReference>
<reference evidence="2 3" key="1">
    <citation type="submission" date="2022-01" db="EMBL/GenBank/DDBJ databases">
        <title>Lysobacter chinensis sp. nov., a bacterium isolated from cow dung compost.</title>
        <authorList>
            <person name="Liu Y."/>
        </authorList>
    </citation>
    <scope>NUCLEOTIDE SEQUENCE [LARGE SCALE GENOMIC DNA]</scope>
    <source>
        <strain evidence="2 3">TLK-CK17</strain>
    </source>
</reference>
<feature type="domain" description="Methyltransferase type 11" evidence="1">
    <location>
        <begin position="142"/>
        <end position="190"/>
    </location>
</feature>
<keyword evidence="3" id="KW-1185">Reference proteome</keyword>
<dbReference type="EMBL" id="JAKJPO010000015">
    <property type="protein sequence ID" value="MCF7223385.1"/>
    <property type="molecule type" value="Genomic_DNA"/>
</dbReference>
<reference evidence="2 3" key="3">
    <citation type="submission" date="2022-01" db="EMBL/GenBank/DDBJ databases">
        <authorList>
            <person name="Zhou L.Y."/>
        </authorList>
    </citation>
    <scope>NUCLEOTIDE SEQUENCE [LARGE SCALE GENOMIC DNA]</scope>
    <source>
        <strain evidence="2 3">TLK-CK17</strain>
    </source>
</reference>
<dbReference type="SUPFAM" id="SSF53335">
    <property type="entry name" value="S-adenosyl-L-methionine-dependent methyltransferases"/>
    <property type="match status" value="1"/>
</dbReference>
<reference evidence="3" key="2">
    <citation type="submission" date="2022-01" db="EMBL/GenBank/DDBJ databases">
        <title>Lysobacter chinensis sp. nov., a bacterium isolated from cow dung compost.</title>
        <authorList>
            <person name="Zhou L.Y."/>
        </authorList>
    </citation>
    <scope>NUCLEOTIDE SEQUENCE [LARGE SCALE GENOMIC DNA]</scope>
    <source>
        <strain evidence="3">TLK-CK17</strain>
    </source>
</reference>
<proteinExistence type="predicted"/>
<dbReference type="Gene3D" id="3.40.50.150">
    <property type="entry name" value="Vaccinia Virus protein VP39"/>
    <property type="match status" value="1"/>
</dbReference>
<accession>A0ABS9HYV6</accession>
<dbReference type="GO" id="GO:0008168">
    <property type="term" value="F:methyltransferase activity"/>
    <property type="evidence" value="ECO:0007669"/>
    <property type="project" value="UniProtKB-KW"/>
</dbReference>
<organism evidence="2 3">
    <name type="scientific">Marilutibacter chinensis</name>
    <dbReference type="NCBI Taxonomy" id="2912247"/>
    <lineage>
        <taxon>Bacteria</taxon>
        <taxon>Pseudomonadati</taxon>
        <taxon>Pseudomonadota</taxon>
        <taxon>Gammaproteobacteria</taxon>
        <taxon>Lysobacterales</taxon>
        <taxon>Lysobacteraceae</taxon>
        <taxon>Marilutibacter</taxon>
    </lineage>
</organism>
<evidence type="ECO:0000313" key="3">
    <source>
        <dbReference type="Proteomes" id="UP001430796"/>
    </source>
</evidence>
<keyword evidence="2" id="KW-0489">Methyltransferase</keyword>
<dbReference type="Pfam" id="PF08241">
    <property type="entry name" value="Methyltransf_11"/>
    <property type="match status" value="1"/>
</dbReference>
<sequence>MSVTAGPWTTLEGWRADLTRVLADEAAAVAAAAAAAFVPGRCDLCGASVGFEPGAAQDMREGLACRRCGCNARQRAAARVLLDNLAAPSRATVAVTEQASRLFLALRRRIGRLRGSEYLGSWRLRLRLTAWLWRHGVAGFARHDDVTALSMRDGSIDGMLSLDVLEHVPDYRAALREFARVLAPGGVLVLTVPFHHAQATNVRIAEPDGSGSLASPSITAIR</sequence>
<protein>
    <submittedName>
        <fullName evidence="2">Methyltransferase domain-containing protein</fullName>
    </submittedName>
</protein>
<dbReference type="RefSeq" id="WP_237056374.1">
    <property type="nucleotide sequence ID" value="NZ_JAKJPO010000015.1"/>
</dbReference>
<gene>
    <name evidence="2" type="ORF">L3V18_16540</name>
</gene>
<evidence type="ECO:0000313" key="2">
    <source>
        <dbReference type="EMBL" id="MCF7223385.1"/>
    </source>
</evidence>
<dbReference type="GO" id="GO:0032259">
    <property type="term" value="P:methylation"/>
    <property type="evidence" value="ECO:0007669"/>
    <property type="project" value="UniProtKB-KW"/>
</dbReference>
<dbReference type="Proteomes" id="UP001430796">
    <property type="component" value="Unassembled WGS sequence"/>
</dbReference>
<comment type="caution">
    <text evidence="2">The sequence shown here is derived from an EMBL/GenBank/DDBJ whole genome shotgun (WGS) entry which is preliminary data.</text>
</comment>
<name>A0ABS9HYV6_9GAMM</name>
<dbReference type="InterPro" id="IPR013216">
    <property type="entry name" value="Methyltransf_11"/>
</dbReference>